<comment type="similarity">
    <text evidence="1">Belongs to the short-chain dehydrogenases/reductases (SDR) family.</text>
</comment>
<dbReference type="CDD" id="cd05233">
    <property type="entry name" value="SDR_c"/>
    <property type="match status" value="1"/>
</dbReference>
<keyword evidence="4" id="KW-1185">Reference proteome</keyword>
<sequence length="278" mass="29259">MALPQLLVGKVAGITGGLTGIGRAIALDYLRHGAKVGINHLGGSGDEPHRMSFLKEAAALQPTGESIERHVVTFAGDISKPETGRQFVEHIATAFKPTGSESRGRLDVFVSNAGVCQFAEFLELSPQLFQETLATNMSGAFYAVQAAGRQMALQQSPAGGSIIGISSISALVGGGRQTHYTPTKAGVKSLMQSCAIALGKYGIRCNSLLPGTIRTQLNETDLADEAKRAYVERRTPLGRLGQPKDMAGPAVFLACEELSSFVTGAELLVDGGLYVNLQ</sequence>
<evidence type="ECO:0000256" key="2">
    <source>
        <dbReference type="ARBA" id="ARBA00023002"/>
    </source>
</evidence>
<dbReference type="PRINTS" id="PR00080">
    <property type="entry name" value="SDRFAMILY"/>
</dbReference>
<evidence type="ECO:0000256" key="1">
    <source>
        <dbReference type="ARBA" id="ARBA00006484"/>
    </source>
</evidence>
<gene>
    <name evidence="3" type="primary">DHG2</name>
    <name evidence="3" type="ORF">SEPCBS57363_005850</name>
</gene>
<dbReference type="InterPro" id="IPR002347">
    <property type="entry name" value="SDR_fam"/>
</dbReference>
<evidence type="ECO:0000313" key="3">
    <source>
        <dbReference type="EMBL" id="CAK7273830.1"/>
    </source>
</evidence>
<dbReference type="EMBL" id="CAWUOM010000145">
    <property type="protein sequence ID" value="CAK7273830.1"/>
    <property type="molecule type" value="Genomic_DNA"/>
</dbReference>
<dbReference type="PANTHER" id="PTHR42760">
    <property type="entry name" value="SHORT-CHAIN DEHYDROGENASES/REDUCTASES FAMILY MEMBER"/>
    <property type="match status" value="1"/>
</dbReference>
<organism evidence="3 4">
    <name type="scientific">Sporothrix epigloea</name>
    <dbReference type="NCBI Taxonomy" id="1892477"/>
    <lineage>
        <taxon>Eukaryota</taxon>
        <taxon>Fungi</taxon>
        <taxon>Dikarya</taxon>
        <taxon>Ascomycota</taxon>
        <taxon>Pezizomycotina</taxon>
        <taxon>Sordariomycetes</taxon>
        <taxon>Sordariomycetidae</taxon>
        <taxon>Ophiostomatales</taxon>
        <taxon>Ophiostomataceae</taxon>
        <taxon>Sporothrix</taxon>
    </lineage>
</organism>
<dbReference type="SUPFAM" id="SSF51735">
    <property type="entry name" value="NAD(P)-binding Rossmann-fold domains"/>
    <property type="match status" value="1"/>
</dbReference>
<evidence type="ECO:0000313" key="4">
    <source>
        <dbReference type="Proteomes" id="UP001642501"/>
    </source>
</evidence>
<keyword evidence="2" id="KW-0560">Oxidoreductase</keyword>
<dbReference type="PRINTS" id="PR00081">
    <property type="entry name" value="GDHRDH"/>
</dbReference>
<dbReference type="InterPro" id="IPR036291">
    <property type="entry name" value="NAD(P)-bd_dom_sf"/>
</dbReference>
<name>A0ABP0DZU1_9PEZI</name>
<dbReference type="Proteomes" id="UP001642501">
    <property type="component" value="Unassembled WGS sequence"/>
</dbReference>
<protein>
    <submittedName>
        <fullName evidence="3">L-rhamnose-1-dehydrogenase</fullName>
    </submittedName>
</protein>
<accession>A0ABP0DZU1</accession>
<comment type="caution">
    <text evidence="3">The sequence shown here is derived from an EMBL/GenBank/DDBJ whole genome shotgun (WGS) entry which is preliminary data.</text>
</comment>
<dbReference type="Pfam" id="PF13561">
    <property type="entry name" value="adh_short_C2"/>
    <property type="match status" value="1"/>
</dbReference>
<dbReference type="Gene3D" id="3.40.50.720">
    <property type="entry name" value="NAD(P)-binding Rossmann-like Domain"/>
    <property type="match status" value="1"/>
</dbReference>
<proteinExistence type="inferred from homology"/>
<reference evidence="3 4" key="1">
    <citation type="submission" date="2024-01" db="EMBL/GenBank/DDBJ databases">
        <authorList>
            <person name="Allen C."/>
            <person name="Tagirdzhanova G."/>
        </authorList>
    </citation>
    <scope>NUCLEOTIDE SEQUENCE [LARGE SCALE GENOMIC DNA]</scope>
    <source>
        <strain evidence="3 4">CBS 573.63</strain>
    </source>
</reference>
<dbReference type="PANTHER" id="PTHR42760:SF83">
    <property type="entry name" value="(3R)-3-HYDROXYACYL-COA DEHYDROGENASE"/>
    <property type="match status" value="1"/>
</dbReference>